<reference evidence="1 2" key="3">
    <citation type="journal article" date="2011" name="Mol. Syst. Biol.">
        <title>Integrative genome-scale metabolic analysis of Vibrio vulnificus for drug targeting and discovery.</title>
        <authorList>
            <person name="Kim H.U."/>
            <person name="Kim S.Y."/>
            <person name="Jeong H."/>
            <person name="Kim T.Y."/>
            <person name="Kim J.J."/>
            <person name="Choy H.E."/>
            <person name="Yi K.Y."/>
            <person name="Rhee J.H."/>
            <person name="Lee S.Y."/>
        </authorList>
    </citation>
    <scope>NUCLEOTIDE SEQUENCE [LARGE SCALE GENOMIC DNA]</scope>
    <source>
        <strain evidence="1 2">CMCP6</strain>
    </source>
</reference>
<reference evidence="1 2" key="2">
    <citation type="journal article" date="2003" name="Infect. Immun.">
        <title>Characterization and pathogenic significance of Vibrio vulnificus antigens preferentially expressed in septicemic patients.</title>
        <authorList>
            <person name="Kim Y.R."/>
            <person name="Lee S.E."/>
            <person name="Kim C.M."/>
            <person name="Kim S.Y."/>
            <person name="Shin E.K."/>
            <person name="Shin D.H."/>
            <person name="Chung S.S."/>
            <person name="Choy H.E."/>
            <person name="Progulske-Fox A."/>
            <person name="Hillman J.D."/>
            <person name="Handfield M."/>
            <person name="Rhee J.H."/>
        </authorList>
    </citation>
    <scope>NUCLEOTIDE SEQUENCE [LARGE SCALE GENOMIC DNA]</scope>
    <source>
        <strain evidence="1 2">CMCP6</strain>
    </source>
</reference>
<proteinExistence type="predicted"/>
<sequence>MDNARIIADLSDDNKHRVSLTIPLLDRSTNKTLCIIGQNPSKANQLCADKTLHFLERFVYERMPQYSKIVMLNLYTRFDTAKEFKVDLLRLDSERKVRRILKENTDFLLVFGKLKNQGGYKFPKKFSHFKHHLMGKNNYIIGVDGINDYAPHPGNKDIYYGNYTYSPRRVNVEEL</sequence>
<gene>
    <name evidence="1" type="ordered locus">VV1_2495</name>
</gene>
<accession>A0A3Q0L5U3</accession>
<dbReference type="AlphaFoldDB" id="A0A3Q0L5U3"/>
<reference evidence="2" key="1">
    <citation type="submission" date="2002-12" db="EMBL/GenBank/DDBJ databases">
        <title>Complete genome sequence of Vibrio vulnificus CMCP6.</title>
        <authorList>
            <person name="Rhee J.H."/>
            <person name="Kim S.Y."/>
            <person name="Chung S.S."/>
            <person name="Kim J.J."/>
            <person name="Moon Y.H."/>
            <person name="Jeong H."/>
            <person name="Choy H.E."/>
        </authorList>
    </citation>
    <scope>NUCLEOTIDE SEQUENCE [LARGE SCALE GENOMIC DNA]</scope>
    <source>
        <strain evidence="2">CMCP6</strain>
    </source>
</reference>
<dbReference type="EMBL" id="AE016795">
    <property type="protein sequence ID" value="AAO10855.1"/>
    <property type="molecule type" value="Genomic_DNA"/>
</dbReference>
<dbReference type="Pfam" id="PF07799">
    <property type="entry name" value="DUF1643"/>
    <property type="match status" value="1"/>
</dbReference>
<evidence type="ECO:0008006" key="3">
    <source>
        <dbReference type="Google" id="ProtNLM"/>
    </source>
</evidence>
<protein>
    <recommendedName>
        <fullName evidence="3">DUF1643 domain-containing protein</fullName>
    </recommendedName>
</protein>
<dbReference type="InterPro" id="IPR012441">
    <property type="entry name" value="DUF1643"/>
</dbReference>
<organism evidence="1 2">
    <name type="scientific">Vibrio vulnificus (strain CMCP6)</name>
    <dbReference type="NCBI Taxonomy" id="216895"/>
    <lineage>
        <taxon>Bacteria</taxon>
        <taxon>Pseudomonadati</taxon>
        <taxon>Pseudomonadota</taxon>
        <taxon>Gammaproteobacteria</taxon>
        <taxon>Vibrionales</taxon>
        <taxon>Vibrionaceae</taxon>
        <taxon>Vibrio</taxon>
    </lineage>
</organism>
<name>A0A3Q0L5U3_VIBVU</name>
<dbReference type="Proteomes" id="UP000002275">
    <property type="component" value="Chromosome I"/>
</dbReference>
<evidence type="ECO:0000313" key="1">
    <source>
        <dbReference type="EMBL" id="AAO10855.1"/>
    </source>
</evidence>
<dbReference type="KEGG" id="vvu:VV1_2495"/>
<evidence type="ECO:0000313" key="2">
    <source>
        <dbReference type="Proteomes" id="UP000002275"/>
    </source>
</evidence>